<accession>A0A6B3NHQ8</accession>
<dbReference type="EMBL" id="JAAHFQ010000322">
    <property type="protein sequence ID" value="NER29181.1"/>
    <property type="molecule type" value="Genomic_DNA"/>
</dbReference>
<protein>
    <submittedName>
        <fullName evidence="1">Uncharacterized protein</fullName>
    </submittedName>
</protein>
<proteinExistence type="predicted"/>
<sequence>MLRQRKCLQLIRRGLMHFPKRYFFLVQITAAMSLLSASCSESRIVQCAKINRIAGDAVNEVTSHAKGAQAKDPKAALQAAEAMEEASQKMEAVEVQDKKLKYYQTGFVKMYRDTSQATKDFIAAYKKQDREAAELAKNDLLKATTPEEQLLADFDSYCSE</sequence>
<organism evidence="1">
    <name type="scientific">Symploca sp. SIO1C4</name>
    <dbReference type="NCBI Taxonomy" id="2607765"/>
    <lineage>
        <taxon>Bacteria</taxon>
        <taxon>Bacillati</taxon>
        <taxon>Cyanobacteriota</taxon>
        <taxon>Cyanophyceae</taxon>
        <taxon>Coleofasciculales</taxon>
        <taxon>Coleofasciculaceae</taxon>
        <taxon>Symploca</taxon>
    </lineage>
</organism>
<dbReference type="AlphaFoldDB" id="A0A6B3NHQ8"/>
<name>A0A6B3NHQ8_9CYAN</name>
<comment type="caution">
    <text evidence="1">The sequence shown here is derived from an EMBL/GenBank/DDBJ whole genome shotgun (WGS) entry which is preliminary data.</text>
</comment>
<evidence type="ECO:0000313" key="1">
    <source>
        <dbReference type="EMBL" id="NER29181.1"/>
    </source>
</evidence>
<gene>
    <name evidence="1" type="ORF">F6J89_16505</name>
</gene>
<reference evidence="1" key="1">
    <citation type="submission" date="2019-11" db="EMBL/GenBank/DDBJ databases">
        <title>Genomic insights into an expanded diversity of filamentous marine cyanobacteria reveals the extraordinary biosynthetic potential of Moorea and Okeania.</title>
        <authorList>
            <person name="Ferreira Leao T."/>
            <person name="Wang M."/>
            <person name="Moss N."/>
            <person name="Da Silva R."/>
            <person name="Sanders J."/>
            <person name="Nurk S."/>
            <person name="Gurevich A."/>
            <person name="Humphrey G."/>
            <person name="Reher R."/>
            <person name="Zhu Q."/>
            <person name="Belda-Ferre P."/>
            <person name="Glukhov E."/>
            <person name="Rex R."/>
            <person name="Dorrestein P.C."/>
            <person name="Knight R."/>
            <person name="Pevzner P."/>
            <person name="Gerwick W.H."/>
            <person name="Gerwick L."/>
        </authorList>
    </citation>
    <scope>NUCLEOTIDE SEQUENCE</scope>
    <source>
        <strain evidence="1">SIO1C4</strain>
    </source>
</reference>